<dbReference type="GO" id="GO:0016757">
    <property type="term" value="F:glycosyltransferase activity"/>
    <property type="evidence" value="ECO:0007669"/>
    <property type="project" value="UniProtKB-KW"/>
</dbReference>
<dbReference type="STRING" id="285351.SAMN04488035_1832"/>
<keyword evidence="1" id="KW-0328">Glycosyltransferase</keyword>
<evidence type="ECO:0000256" key="1">
    <source>
        <dbReference type="ARBA" id="ARBA00022676"/>
    </source>
</evidence>
<evidence type="ECO:0000313" key="4">
    <source>
        <dbReference type="Proteomes" id="UP000198520"/>
    </source>
</evidence>
<dbReference type="PANTHER" id="PTHR31306">
    <property type="entry name" value="ALPHA-1,6-MANNOSYLTRANSFERASE MNN11-RELATED"/>
    <property type="match status" value="1"/>
</dbReference>
<organism evidence="3 4">
    <name type="scientific">Flavimobilis marinus</name>
    <dbReference type="NCBI Taxonomy" id="285351"/>
    <lineage>
        <taxon>Bacteria</taxon>
        <taxon>Bacillati</taxon>
        <taxon>Actinomycetota</taxon>
        <taxon>Actinomycetes</taxon>
        <taxon>Micrococcales</taxon>
        <taxon>Jonesiaceae</taxon>
        <taxon>Flavimobilis</taxon>
    </lineage>
</organism>
<dbReference type="GO" id="GO:0016020">
    <property type="term" value="C:membrane"/>
    <property type="evidence" value="ECO:0007669"/>
    <property type="project" value="InterPro"/>
</dbReference>
<dbReference type="PANTHER" id="PTHR31306:SF4">
    <property type="entry name" value="ALPHA-1,2-GALACTOSYLTRANSFERASE"/>
    <property type="match status" value="1"/>
</dbReference>
<name>A0A1I2GL98_9MICO</name>
<keyword evidence="4" id="KW-1185">Reference proteome</keyword>
<gene>
    <name evidence="3" type="ORF">SAMN04488035_1832</name>
</gene>
<dbReference type="AlphaFoldDB" id="A0A1I2GL98"/>
<accession>A0A1I2GL98</accession>
<sequence>MSRSIGIISYCDHLRTRAHINHQAYASRHGYTYIFDVAPTVERKFGAKLEKIQKLTPLFDWTFWIDDDAFFMQHDRALREFLPKDPRTALVFCESPINKGKKTWISSGNFLIRRTARTSRFLRDVARTPMDVVEAWWDVDRLGYFTRGDQDAMVYQLLTNPVYRRPGFVRRLPYTAFNTRPFHFQSKPDEHFLVHFTGDDKGTQAAAFAGRFGLSEALVPWSVEDRYQMRYVPARRIEPGVVTNE</sequence>
<keyword evidence="2 3" id="KW-0808">Transferase</keyword>
<dbReference type="Gene3D" id="3.90.550.10">
    <property type="entry name" value="Spore Coat Polysaccharide Biosynthesis Protein SpsA, Chain A"/>
    <property type="match status" value="1"/>
</dbReference>
<reference evidence="4" key="1">
    <citation type="submission" date="2016-10" db="EMBL/GenBank/DDBJ databases">
        <authorList>
            <person name="Varghese N."/>
            <person name="Submissions S."/>
        </authorList>
    </citation>
    <scope>NUCLEOTIDE SEQUENCE [LARGE SCALE GENOMIC DNA]</scope>
    <source>
        <strain evidence="4">DSM 19083</strain>
    </source>
</reference>
<proteinExistence type="predicted"/>
<dbReference type="Pfam" id="PF05637">
    <property type="entry name" value="Glyco_transf_34"/>
    <property type="match status" value="1"/>
</dbReference>
<dbReference type="SUPFAM" id="SSF53448">
    <property type="entry name" value="Nucleotide-diphospho-sugar transferases"/>
    <property type="match status" value="1"/>
</dbReference>
<evidence type="ECO:0000313" key="3">
    <source>
        <dbReference type="EMBL" id="SFF17993.1"/>
    </source>
</evidence>
<dbReference type="EMBL" id="FONZ01000003">
    <property type="protein sequence ID" value="SFF17993.1"/>
    <property type="molecule type" value="Genomic_DNA"/>
</dbReference>
<dbReference type="Proteomes" id="UP000198520">
    <property type="component" value="Unassembled WGS sequence"/>
</dbReference>
<protein>
    <submittedName>
        <fullName evidence="3">Galactosyl transferase GMA12/MNN10 family protein</fullName>
    </submittedName>
</protein>
<dbReference type="GO" id="GO:0006487">
    <property type="term" value="P:protein N-linked glycosylation"/>
    <property type="evidence" value="ECO:0007669"/>
    <property type="project" value="TreeGrafter"/>
</dbReference>
<dbReference type="RefSeq" id="WP_177191333.1">
    <property type="nucleotide sequence ID" value="NZ_BNAN01000003.1"/>
</dbReference>
<evidence type="ECO:0000256" key="2">
    <source>
        <dbReference type="ARBA" id="ARBA00022679"/>
    </source>
</evidence>
<dbReference type="InterPro" id="IPR008630">
    <property type="entry name" value="Glyco_trans_34"/>
</dbReference>
<dbReference type="InterPro" id="IPR029044">
    <property type="entry name" value="Nucleotide-diphossugar_trans"/>
</dbReference>